<dbReference type="AlphaFoldDB" id="D2A1V7"/>
<dbReference type="HOGENOM" id="CLU_1470055_0_0_1"/>
<dbReference type="InParanoid" id="D2A1V7"/>
<dbReference type="PhylomeDB" id="D2A1V7"/>
<reference evidence="2 3" key="2">
    <citation type="journal article" date="2010" name="Nucleic Acids Res.">
        <title>BeetleBase in 2010: revisions to provide comprehensive genomic information for Tribolium castaneum.</title>
        <authorList>
            <person name="Kim H.S."/>
            <person name="Murphy T."/>
            <person name="Xia J."/>
            <person name="Caragea D."/>
            <person name="Park Y."/>
            <person name="Beeman R.W."/>
            <person name="Lorenzen M.D."/>
            <person name="Butcher S."/>
            <person name="Manak J.R."/>
            <person name="Brown S.J."/>
        </authorList>
    </citation>
    <scope>GENOME REANNOTATION</scope>
    <source>
        <strain evidence="2 3">Georgia GA2</strain>
    </source>
</reference>
<dbReference type="STRING" id="7070.D2A1V7"/>
<accession>D2A1V7</accession>
<protein>
    <submittedName>
        <fullName evidence="2">Uncharacterized protein</fullName>
    </submittedName>
</protein>
<keyword evidence="3" id="KW-1185">Reference proteome</keyword>
<sequence>MDDNPKARGRKHRSNKNKYKPGGAHAPPHKTRPPSLESNWERYEQEKGLKSSPGSDFSVLANAPISHGSHFQFKSDKDIALEIKEASELFNLDLALLDKSLGTISFQLRSGIENDYFTIFCQNQKNNIDDYSVYVKGYRPRLVFGSDDERNSPTPESSVSPLHLEPPKSDEDNLEAWLDNILDN</sequence>
<organism evidence="2 3">
    <name type="scientific">Tribolium castaneum</name>
    <name type="common">Red flour beetle</name>
    <dbReference type="NCBI Taxonomy" id="7070"/>
    <lineage>
        <taxon>Eukaryota</taxon>
        <taxon>Metazoa</taxon>
        <taxon>Ecdysozoa</taxon>
        <taxon>Arthropoda</taxon>
        <taxon>Hexapoda</taxon>
        <taxon>Insecta</taxon>
        <taxon>Pterygota</taxon>
        <taxon>Neoptera</taxon>
        <taxon>Endopterygota</taxon>
        <taxon>Coleoptera</taxon>
        <taxon>Polyphaga</taxon>
        <taxon>Cucujiformia</taxon>
        <taxon>Tenebrionidae</taxon>
        <taxon>Tenebrionidae incertae sedis</taxon>
        <taxon>Tribolium</taxon>
    </lineage>
</organism>
<evidence type="ECO:0000313" key="3">
    <source>
        <dbReference type="Proteomes" id="UP000007266"/>
    </source>
</evidence>
<feature type="region of interest" description="Disordered" evidence="1">
    <location>
        <begin position="145"/>
        <end position="173"/>
    </location>
</feature>
<dbReference type="EMBL" id="KQ971338">
    <property type="protein sequence ID" value="EFA02131.1"/>
    <property type="molecule type" value="Genomic_DNA"/>
</dbReference>
<reference evidence="2 3" key="1">
    <citation type="journal article" date="2008" name="Nature">
        <title>The genome of the model beetle and pest Tribolium castaneum.</title>
        <authorList>
            <consortium name="Tribolium Genome Sequencing Consortium"/>
            <person name="Richards S."/>
            <person name="Gibbs R.A."/>
            <person name="Weinstock G.M."/>
            <person name="Brown S.J."/>
            <person name="Denell R."/>
            <person name="Beeman R.W."/>
            <person name="Gibbs R."/>
            <person name="Beeman R.W."/>
            <person name="Brown S.J."/>
            <person name="Bucher G."/>
            <person name="Friedrich M."/>
            <person name="Grimmelikhuijzen C.J."/>
            <person name="Klingler M."/>
            <person name="Lorenzen M."/>
            <person name="Richards S."/>
            <person name="Roth S."/>
            <person name="Schroder R."/>
            <person name="Tautz D."/>
            <person name="Zdobnov E.M."/>
            <person name="Muzny D."/>
            <person name="Gibbs R.A."/>
            <person name="Weinstock G.M."/>
            <person name="Attaway T."/>
            <person name="Bell S."/>
            <person name="Buhay C.J."/>
            <person name="Chandrabose M.N."/>
            <person name="Chavez D."/>
            <person name="Clerk-Blankenburg K.P."/>
            <person name="Cree A."/>
            <person name="Dao M."/>
            <person name="Davis C."/>
            <person name="Chacko J."/>
            <person name="Dinh H."/>
            <person name="Dugan-Rocha S."/>
            <person name="Fowler G."/>
            <person name="Garner T.T."/>
            <person name="Garnes J."/>
            <person name="Gnirke A."/>
            <person name="Hawes A."/>
            <person name="Hernandez J."/>
            <person name="Hines S."/>
            <person name="Holder M."/>
            <person name="Hume J."/>
            <person name="Jhangiani S.N."/>
            <person name="Joshi V."/>
            <person name="Khan Z.M."/>
            <person name="Jackson L."/>
            <person name="Kovar C."/>
            <person name="Kowis A."/>
            <person name="Lee S."/>
            <person name="Lewis L.R."/>
            <person name="Margolis J."/>
            <person name="Morgan M."/>
            <person name="Nazareth L.V."/>
            <person name="Nguyen N."/>
            <person name="Okwuonu G."/>
            <person name="Parker D."/>
            <person name="Richards S."/>
            <person name="Ruiz S.J."/>
            <person name="Santibanez J."/>
            <person name="Savard J."/>
            <person name="Scherer S.E."/>
            <person name="Schneider B."/>
            <person name="Sodergren E."/>
            <person name="Tautz D."/>
            <person name="Vattahil S."/>
            <person name="Villasana D."/>
            <person name="White C.S."/>
            <person name="Wright R."/>
            <person name="Park Y."/>
            <person name="Beeman R.W."/>
            <person name="Lord J."/>
            <person name="Oppert B."/>
            <person name="Lorenzen M."/>
            <person name="Brown S."/>
            <person name="Wang L."/>
            <person name="Savard J."/>
            <person name="Tautz D."/>
            <person name="Richards S."/>
            <person name="Weinstock G."/>
            <person name="Gibbs R.A."/>
            <person name="Liu Y."/>
            <person name="Worley K."/>
            <person name="Weinstock G."/>
            <person name="Elsik C.G."/>
            <person name="Reese J.T."/>
            <person name="Elhaik E."/>
            <person name="Landan G."/>
            <person name="Graur D."/>
            <person name="Arensburger P."/>
            <person name="Atkinson P."/>
            <person name="Beeman R.W."/>
            <person name="Beidler J."/>
            <person name="Brown S.J."/>
            <person name="Demuth J.P."/>
            <person name="Drury D.W."/>
            <person name="Du Y.Z."/>
            <person name="Fujiwara H."/>
            <person name="Lorenzen M."/>
            <person name="Maselli V."/>
            <person name="Osanai M."/>
            <person name="Park Y."/>
            <person name="Robertson H.M."/>
            <person name="Tu Z."/>
            <person name="Wang J.J."/>
            <person name="Wang S."/>
            <person name="Richards S."/>
            <person name="Song H."/>
            <person name="Zhang L."/>
            <person name="Sodergren E."/>
            <person name="Werner D."/>
            <person name="Stanke M."/>
            <person name="Morgenstern B."/>
            <person name="Solovyev V."/>
            <person name="Kosarev P."/>
            <person name="Brown G."/>
            <person name="Chen H.C."/>
            <person name="Ermolaeva O."/>
            <person name="Hlavina W."/>
            <person name="Kapustin Y."/>
            <person name="Kiryutin B."/>
            <person name="Kitts P."/>
            <person name="Maglott D."/>
            <person name="Pruitt K."/>
            <person name="Sapojnikov V."/>
            <person name="Souvorov A."/>
            <person name="Mackey A.J."/>
            <person name="Waterhouse R.M."/>
            <person name="Wyder S."/>
            <person name="Zdobnov E.M."/>
            <person name="Zdobnov E.M."/>
            <person name="Wyder S."/>
            <person name="Kriventseva E.V."/>
            <person name="Kadowaki T."/>
            <person name="Bork P."/>
            <person name="Aranda M."/>
            <person name="Bao R."/>
            <person name="Beermann A."/>
            <person name="Berns N."/>
            <person name="Bolognesi R."/>
            <person name="Bonneton F."/>
            <person name="Bopp D."/>
            <person name="Brown S.J."/>
            <person name="Bucher G."/>
            <person name="Butts T."/>
            <person name="Chaumot A."/>
            <person name="Denell R.E."/>
            <person name="Ferrier D.E."/>
            <person name="Friedrich M."/>
            <person name="Gordon C.M."/>
            <person name="Jindra M."/>
            <person name="Klingler M."/>
            <person name="Lan Q."/>
            <person name="Lattorff H.M."/>
            <person name="Laudet V."/>
            <person name="von Levetsow C."/>
            <person name="Liu Z."/>
            <person name="Lutz R."/>
            <person name="Lynch J.A."/>
            <person name="da Fonseca R.N."/>
            <person name="Posnien N."/>
            <person name="Reuter R."/>
            <person name="Roth S."/>
            <person name="Savard J."/>
            <person name="Schinko J.B."/>
            <person name="Schmitt C."/>
            <person name="Schoppmeier M."/>
            <person name="Schroder R."/>
            <person name="Shippy T.D."/>
            <person name="Simonnet F."/>
            <person name="Marques-Souza H."/>
            <person name="Tautz D."/>
            <person name="Tomoyasu Y."/>
            <person name="Trauner J."/>
            <person name="Van der Zee M."/>
            <person name="Vervoort M."/>
            <person name="Wittkopp N."/>
            <person name="Wimmer E.A."/>
            <person name="Yang X."/>
            <person name="Jones A.K."/>
            <person name="Sattelle D.B."/>
            <person name="Ebert P.R."/>
            <person name="Nelson D."/>
            <person name="Scott J.G."/>
            <person name="Beeman R.W."/>
            <person name="Muthukrishnan S."/>
            <person name="Kramer K.J."/>
            <person name="Arakane Y."/>
            <person name="Beeman R.W."/>
            <person name="Zhu Q."/>
            <person name="Hogenkamp D."/>
            <person name="Dixit R."/>
            <person name="Oppert B."/>
            <person name="Jiang H."/>
            <person name="Zou Z."/>
            <person name="Marshall J."/>
            <person name="Elpidina E."/>
            <person name="Vinokurov K."/>
            <person name="Oppert C."/>
            <person name="Zou Z."/>
            <person name="Evans J."/>
            <person name="Lu Z."/>
            <person name="Zhao P."/>
            <person name="Sumathipala N."/>
            <person name="Altincicek B."/>
            <person name="Vilcinskas A."/>
            <person name="Williams M."/>
            <person name="Hultmark D."/>
            <person name="Hetru C."/>
            <person name="Jiang H."/>
            <person name="Grimmelikhuijzen C.J."/>
            <person name="Hauser F."/>
            <person name="Cazzamali G."/>
            <person name="Williamson M."/>
            <person name="Park Y."/>
            <person name="Li B."/>
            <person name="Tanaka Y."/>
            <person name="Predel R."/>
            <person name="Neupert S."/>
            <person name="Schachtner J."/>
            <person name="Verleyen P."/>
            <person name="Raible F."/>
            <person name="Bork P."/>
            <person name="Friedrich M."/>
            <person name="Walden K.K."/>
            <person name="Robertson H.M."/>
            <person name="Angeli S."/>
            <person name="Foret S."/>
            <person name="Bucher G."/>
            <person name="Schuetz S."/>
            <person name="Maleszka R."/>
            <person name="Wimmer E.A."/>
            <person name="Beeman R.W."/>
            <person name="Lorenzen M."/>
            <person name="Tomoyasu Y."/>
            <person name="Miller S.C."/>
            <person name="Grossmann D."/>
            <person name="Bucher G."/>
        </authorList>
    </citation>
    <scope>NUCLEOTIDE SEQUENCE [LARGE SCALE GENOMIC DNA]</scope>
    <source>
        <strain evidence="2 3">Georgia GA2</strain>
    </source>
</reference>
<evidence type="ECO:0000313" key="2">
    <source>
        <dbReference type="EMBL" id="EFA02131.1"/>
    </source>
</evidence>
<dbReference type="Proteomes" id="UP000007266">
    <property type="component" value="Linkage group 4"/>
</dbReference>
<feature type="compositionally biased region" description="Basic residues" evidence="1">
    <location>
        <begin position="7"/>
        <end position="19"/>
    </location>
</feature>
<gene>
    <name evidence="2" type="primary">AUGUSTUS-3.0.2_07780</name>
    <name evidence="2" type="ORF">TcasGA2_TC007780</name>
</gene>
<proteinExistence type="predicted"/>
<name>D2A1V7_TRICA</name>
<feature type="region of interest" description="Disordered" evidence="1">
    <location>
        <begin position="1"/>
        <end position="37"/>
    </location>
</feature>
<evidence type="ECO:0000256" key="1">
    <source>
        <dbReference type="SAM" id="MobiDB-lite"/>
    </source>
</evidence>